<sequence length="42" mass="4513">ANSAKAAYDLMVSLPDLFNELRDAAGEAANYRIEDIQADVGN</sequence>
<evidence type="ECO:0000313" key="1">
    <source>
        <dbReference type="EMBL" id="KKN85642.1"/>
    </source>
</evidence>
<dbReference type="EMBL" id="LAZR01000157">
    <property type="protein sequence ID" value="KKN85642.1"/>
    <property type="molecule type" value="Genomic_DNA"/>
</dbReference>
<accession>A0A0F9UE34</accession>
<protein>
    <submittedName>
        <fullName evidence="1">Uncharacterized protein</fullName>
    </submittedName>
</protein>
<organism evidence="1">
    <name type="scientific">marine sediment metagenome</name>
    <dbReference type="NCBI Taxonomy" id="412755"/>
    <lineage>
        <taxon>unclassified sequences</taxon>
        <taxon>metagenomes</taxon>
        <taxon>ecological metagenomes</taxon>
    </lineage>
</organism>
<reference evidence="1" key="1">
    <citation type="journal article" date="2015" name="Nature">
        <title>Complex archaea that bridge the gap between prokaryotes and eukaryotes.</title>
        <authorList>
            <person name="Spang A."/>
            <person name="Saw J.H."/>
            <person name="Jorgensen S.L."/>
            <person name="Zaremba-Niedzwiedzka K."/>
            <person name="Martijn J."/>
            <person name="Lind A.E."/>
            <person name="van Eijk R."/>
            <person name="Schleper C."/>
            <person name="Guy L."/>
            <person name="Ettema T.J."/>
        </authorList>
    </citation>
    <scope>NUCLEOTIDE SEQUENCE</scope>
</reference>
<name>A0A0F9UE34_9ZZZZ</name>
<gene>
    <name evidence="1" type="ORF">LCGC14_0277710</name>
</gene>
<dbReference type="AlphaFoldDB" id="A0A0F9UE34"/>
<comment type="caution">
    <text evidence="1">The sequence shown here is derived from an EMBL/GenBank/DDBJ whole genome shotgun (WGS) entry which is preliminary data.</text>
</comment>
<feature type="non-terminal residue" evidence="1">
    <location>
        <position position="1"/>
    </location>
</feature>
<proteinExistence type="predicted"/>